<keyword evidence="1" id="KW-1133">Transmembrane helix</keyword>
<dbReference type="EMBL" id="BK059128">
    <property type="protein sequence ID" value="DAE32755.1"/>
    <property type="molecule type" value="Genomic_DNA"/>
</dbReference>
<evidence type="ECO:0000313" key="2">
    <source>
        <dbReference type="EMBL" id="DAE32755.1"/>
    </source>
</evidence>
<organism evidence="2">
    <name type="scientific">virus sp. ctFlR8</name>
    <dbReference type="NCBI Taxonomy" id="2825811"/>
    <lineage>
        <taxon>Viruses</taxon>
    </lineage>
</organism>
<sequence length="59" mass="6769">MLHYSWLDAIPITVFVLLTCVMSYWHGRSEHGWRIVGLVYTIILGIIGQILVGFFPMFG</sequence>
<feature type="transmembrane region" description="Helical" evidence="1">
    <location>
        <begin position="6"/>
        <end position="25"/>
    </location>
</feature>
<evidence type="ECO:0000256" key="1">
    <source>
        <dbReference type="SAM" id="Phobius"/>
    </source>
</evidence>
<name>A0A8S5RNJ9_9VIRU</name>
<protein>
    <submittedName>
        <fullName evidence="2">Uncharacterized protein</fullName>
    </submittedName>
</protein>
<keyword evidence="1" id="KW-0812">Transmembrane</keyword>
<reference evidence="2" key="1">
    <citation type="journal article" date="2021" name="Proc. Natl. Acad. Sci. U.S.A.">
        <title>A Catalog of Tens of Thousands of Viruses from Human Metagenomes Reveals Hidden Associations with Chronic Diseases.</title>
        <authorList>
            <person name="Tisza M.J."/>
            <person name="Buck C.B."/>
        </authorList>
    </citation>
    <scope>NUCLEOTIDE SEQUENCE</scope>
    <source>
        <strain evidence="2">CtFlR8</strain>
    </source>
</reference>
<proteinExistence type="predicted"/>
<accession>A0A8S5RNJ9</accession>
<feature type="transmembrane region" description="Helical" evidence="1">
    <location>
        <begin position="37"/>
        <end position="58"/>
    </location>
</feature>
<keyword evidence="1" id="KW-0472">Membrane</keyword>